<dbReference type="PROSITE" id="PS50943">
    <property type="entry name" value="HTH_CROC1"/>
    <property type="match status" value="1"/>
</dbReference>
<dbReference type="SMART" id="SM00530">
    <property type="entry name" value="HTH_XRE"/>
    <property type="match status" value="1"/>
</dbReference>
<gene>
    <name evidence="2" type="ORF">AWB75_03115</name>
</gene>
<dbReference type="GO" id="GO:0003677">
    <property type="term" value="F:DNA binding"/>
    <property type="evidence" value="ECO:0007669"/>
    <property type="project" value="InterPro"/>
</dbReference>
<accession>A0A158B8M5</accession>
<dbReference type="AlphaFoldDB" id="A0A158B8M5"/>
<dbReference type="CDD" id="cd00093">
    <property type="entry name" value="HTH_XRE"/>
    <property type="match status" value="1"/>
</dbReference>
<evidence type="ECO:0000313" key="2">
    <source>
        <dbReference type="EMBL" id="SAK66408.1"/>
    </source>
</evidence>
<dbReference type="RefSeq" id="WP_061124981.1">
    <property type="nucleotide sequence ID" value="NZ_FCOF02000012.1"/>
</dbReference>
<evidence type="ECO:0000259" key="1">
    <source>
        <dbReference type="PROSITE" id="PS50943"/>
    </source>
</evidence>
<evidence type="ECO:0000313" key="3">
    <source>
        <dbReference type="Proteomes" id="UP000054870"/>
    </source>
</evidence>
<sequence>MQQVIATIGQMGHVLAAGRKRAGLTQTQAAARLGISQSRISTLERDASALTLEQLLAMFGVYGLQLLVQDRPEAPLLEANEADW</sequence>
<dbReference type="OrthoDB" id="8817527at2"/>
<organism evidence="2 3">
    <name type="scientific">Caballeronia catudaia</name>
    <dbReference type="NCBI Taxonomy" id="1777136"/>
    <lineage>
        <taxon>Bacteria</taxon>
        <taxon>Pseudomonadati</taxon>
        <taxon>Pseudomonadota</taxon>
        <taxon>Betaproteobacteria</taxon>
        <taxon>Burkholderiales</taxon>
        <taxon>Burkholderiaceae</taxon>
        <taxon>Caballeronia</taxon>
    </lineage>
</organism>
<dbReference type="Gene3D" id="1.10.260.40">
    <property type="entry name" value="lambda repressor-like DNA-binding domains"/>
    <property type="match status" value="1"/>
</dbReference>
<proteinExistence type="predicted"/>
<protein>
    <submittedName>
        <fullName evidence="2">XRE family transcriptional regulator</fullName>
    </submittedName>
</protein>
<name>A0A158B8M5_9BURK</name>
<reference evidence="2" key="1">
    <citation type="submission" date="2016-01" db="EMBL/GenBank/DDBJ databases">
        <authorList>
            <person name="Peeters C."/>
        </authorList>
    </citation>
    <scope>NUCLEOTIDE SEQUENCE [LARGE SCALE GENOMIC DNA]</scope>
    <source>
        <strain evidence="2">LMG 29318</strain>
    </source>
</reference>
<dbReference type="Proteomes" id="UP000054870">
    <property type="component" value="Unassembled WGS sequence"/>
</dbReference>
<feature type="domain" description="HTH cro/C1-type" evidence="1">
    <location>
        <begin position="15"/>
        <end position="69"/>
    </location>
</feature>
<dbReference type="EMBL" id="FCOF02000012">
    <property type="protein sequence ID" value="SAK66408.1"/>
    <property type="molecule type" value="Genomic_DNA"/>
</dbReference>
<dbReference type="SUPFAM" id="SSF47413">
    <property type="entry name" value="lambda repressor-like DNA-binding domains"/>
    <property type="match status" value="1"/>
</dbReference>
<comment type="caution">
    <text evidence="2">The sequence shown here is derived from an EMBL/GenBank/DDBJ whole genome shotgun (WGS) entry which is preliminary data.</text>
</comment>
<dbReference type="InterPro" id="IPR010982">
    <property type="entry name" value="Lambda_DNA-bd_dom_sf"/>
</dbReference>
<dbReference type="InterPro" id="IPR001387">
    <property type="entry name" value="Cro/C1-type_HTH"/>
</dbReference>
<keyword evidence="3" id="KW-1185">Reference proteome</keyword>
<dbReference type="Pfam" id="PF01381">
    <property type="entry name" value="HTH_3"/>
    <property type="match status" value="1"/>
</dbReference>